<dbReference type="Proteomes" id="UP000762676">
    <property type="component" value="Unassembled WGS sequence"/>
</dbReference>
<protein>
    <submittedName>
        <fullName evidence="1">NACHT and WD repeat domain-containing protein 1</fullName>
    </submittedName>
</protein>
<reference evidence="1 2" key="1">
    <citation type="journal article" date="2021" name="Elife">
        <title>Chloroplast acquisition without the gene transfer in kleptoplastic sea slugs, Plakobranchus ocellatus.</title>
        <authorList>
            <person name="Maeda T."/>
            <person name="Takahashi S."/>
            <person name="Yoshida T."/>
            <person name="Shimamura S."/>
            <person name="Takaki Y."/>
            <person name="Nagai Y."/>
            <person name="Toyoda A."/>
            <person name="Suzuki Y."/>
            <person name="Arimoto A."/>
            <person name="Ishii H."/>
            <person name="Satoh N."/>
            <person name="Nishiyama T."/>
            <person name="Hasebe M."/>
            <person name="Maruyama T."/>
            <person name="Minagawa J."/>
            <person name="Obokata J."/>
            <person name="Shigenobu S."/>
        </authorList>
    </citation>
    <scope>NUCLEOTIDE SEQUENCE [LARGE SCALE GENOMIC DNA]</scope>
</reference>
<evidence type="ECO:0000313" key="2">
    <source>
        <dbReference type="Proteomes" id="UP000762676"/>
    </source>
</evidence>
<dbReference type="SUPFAM" id="SSF50998">
    <property type="entry name" value="Quinoprotein alcohol dehydrogenase-like"/>
    <property type="match status" value="1"/>
</dbReference>
<gene>
    <name evidence="1" type="ORF">ElyMa_004270200</name>
</gene>
<evidence type="ECO:0000313" key="1">
    <source>
        <dbReference type="EMBL" id="GFR89111.1"/>
    </source>
</evidence>
<dbReference type="AlphaFoldDB" id="A0AAV4GUX9"/>
<keyword evidence="2" id="KW-1185">Reference proteome</keyword>
<sequence length="552" mass="61135">MKGRITSVSASCKAKRVLCHDHRHSEIKIVDLYSGKVAGSLTQPESEVKGVEGVKFALHGAYAVSRNIRAEEEEEEANPYLARNAELYGSPRSSSEMKKKIRWCALKDDVIWSMASQKPVFKLANNRFVISDRQETTLGFVNCTFHSVCDWPNNLYSFVAWRPSKTTNSHTSFSSASATIQSIMNGKETEEDKGEGEVRKVDFPEMSEFLCPPVLYTDTSSGAGNAQYVVAVLQVCHKQLVGQSEGSRTYDNVLFIASLDKNPGGIRSKTIHITDLLKFCDPSKDRIAYVYETNSHLLMIYYVKGVSHFNFEPERGLVVPPGLEKGAVLYNIQKGMVVRHYPVALDPQSDFQLCLWSKTSTIFVDNNLCVCGASSLKPSTRIKADLDSSNTVLALDGAYVIGLDSTGRCVHVYRTSDGHKMGSLFVHGKAGCINIAEDDRTVVVGCDDGRVLILSLVLGLSDPYKEFIAKLSYRTREFQKQIMTESGDYSQLLSDDFATADGKKPELFRLSQKIRTDVKLAVRKQASFKSLANAVLVANKQGNTNSKMCSIQ</sequence>
<comment type="caution">
    <text evidence="1">The sequence shown here is derived from an EMBL/GenBank/DDBJ whole genome shotgun (WGS) entry which is preliminary data.</text>
</comment>
<name>A0AAV4GUX9_9GAST</name>
<proteinExistence type="predicted"/>
<organism evidence="1 2">
    <name type="scientific">Elysia marginata</name>
    <dbReference type="NCBI Taxonomy" id="1093978"/>
    <lineage>
        <taxon>Eukaryota</taxon>
        <taxon>Metazoa</taxon>
        <taxon>Spiralia</taxon>
        <taxon>Lophotrochozoa</taxon>
        <taxon>Mollusca</taxon>
        <taxon>Gastropoda</taxon>
        <taxon>Heterobranchia</taxon>
        <taxon>Euthyneura</taxon>
        <taxon>Panpulmonata</taxon>
        <taxon>Sacoglossa</taxon>
        <taxon>Placobranchoidea</taxon>
        <taxon>Plakobranchidae</taxon>
        <taxon>Elysia</taxon>
    </lineage>
</organism>
<dbReference type="EMBL" id="BMAT01008606">
    <property type="protein sequence ID" value="GFR89111.1"/>
    <property type="molecule type" value="Genomic_DNA"/>
</dbReference>
<dbReference type="InterPro" id="IPR011047">
    <property type="entry name" value="Quinoprotein_ADH-like_sf"/>
</dbReference>
<accession>A0AAV4GUX9</accession>